<proteinExistence type="predicted"/>
<evidence type="ECO:0000313" key="4">
    <source>
        <dbReference type="Proteomes" id="UP000622475"/>
    </source>
</evidence>
<comment type="caution">
    <text evidence="3">The sequence shown here is derived from an EMBL/GenBank/DDBJ whole genome shotgun (WGS) entry which is preliminary data.</text>
</comment>
<evidence type="ECO:0000259" key="2">
    <source>
        <dbReference type="Pfam" id="PF13472"/>
    </source>
</evidence>
<evidence type="ECO:0000313" key="3">
    <source>
        <dbReference type="EMBL" id="MBE9661541.1"/>
    </source>
</evidence>
<sequence>MKNTFLTLTCLLALSANSFAQTTPAAKPPAIYPKGVWDSTYRPKITADSLASFKAHPVTSTDVVFLGNSITARGKWATLLNEPHARNRGISADITFGILDRLDDVIAGKPKKVFILIGINDISRNIPDSLIIRNHKRMVDRIRKGSPNTQIYFNTILPVNASFGKFPNHYGKDEHILAINEAIKKLKGKNVTIIDLYPHFLDGEGHLKAEWTDDGLHPNAAGYQPWVKIFADGGYLK</sequence>
<dbReference type="Gene3D" id="3.40.50.1110">
    <property type="entry name" value="SGNH hydrolase"/>
    <property type="match status" value="1"/>
</dbReference>
<organism evidence="3 4">
    <name type="scientific">Mucilaginibacter myungsuensis</name>
    <dbReference type="NCBI Taxonomy" id="649104"/>
    <lineage>
        <taxon>Bacteria</taxon>
        <taxon>Pseudomonadati</taxon>
        <taxon>Bacteroidota</taxon>
        <taxon>Sphingobacteriia</taxon>
        <taxon>Sphingobacteriales</taxon>
        <taxon>Sphingobacteriaceae</taxon>
        <taxon>Mucilaginibacter</taxon>
    </lineage>
</organism>
<feature type="signal peptide" evidence="1">
    <location>
        <begin position="1"/>
        <end position="20"/>
    </location>
</feature>
<feature type="chain" id="PRO_5037737783" evidence="1">
    <location>
        <begin position="21"/>
        <end position="237"/>
    </location>
</feature>
<dbReference type="EMBL" id="JADFFL010000002">
    <property type="protein sequence ID" value="MBE9661541.1"/>
    <property type="molecule type" value="Genomic_DNA"/>
</dbReference>
<dbReference type="InterPro" id="IPR036514">
    <property type="entry name" value="SGNH_hydro_sf"/>
</dbReference>
<keyword evidence="1" id="KW-0732">Signal</keyword>
<dbReference type="PANTHER" id="PTHR30383">
    <property type="entry name" value="THIOESTERASE 1/PROTEASE 1/LYSOPHOSPHOLIPASE L1"/>
    <property type="match status" value="1"/>
</dbReference>
<gene>
    <name evidence="3" type="ORF">IRJ16_06560</name>
</gene>
<keyword evidence="4" id="KW-1185">Reference proteome</keyword>
<evidence type="ECO:0000256" key="1">
    <source>
        <dbReference type="SAM" id="SignalP"/>
    </source>
</evidence>
<reference evidence="3" key="1">
    <citation type="submission" date="2020-10" db="EMBL/GenBank/DDBJ databases">
        <title>Mucilaginibacter mali sp. nov., isolated from rhizosphere soil of apple orchard.</title>
        <authorList>
            <person name="Lee J.-S."/>
            <person name="Kim H.S."/>
            <person name="Kim J.-S."/>
        </authorList>
    </citation>
    <scope>NUCLEOTIDE SEQUENCE</scope>
    <source>
        <strain evidence="3">KCTC 22746</strain>
    </source>
</reference>
<name>A0A929KTZ9_9SPHI</name>
<dbReference type="InterPro" id="IPR051532">
    <property type="entry name" value="Ester_Hydrolysis_Enzymes"/>
</dbReference>
<feature type="domain" description="SGNH hydrolase-type esterase" evidence="2">
    <location>
        <begin position="65"/>
        <end position="224"/>
    </location>
</feature>
<dbReference type="SUPFAM" id="SSF52266">
    <property type="entry name" value="SGNH hydrolase"/>
    <property type="match status" value="1"/>
</dbReference>
<dbReference type="Pfam" id="PF13472">
    <property type="entry name" value="Lipase_GDSL_2"/>
    <property type="match status" value="1"/>
</dbReference>
<dbReference type="RefSeq" id="WP_194110725.1">
    <property type="nucleotide sequence ID" value="NZ_JADFFL010000002.1"/>
</dbReference>
<dbReference type="GO" id="GO:0004622">
    <property type="term" value="F:phosphatidylcholine lysophospholipase activity"/>
    <property type="evidence" value="ECO:0007669"/>
    <property type="project" value="TreeGrafter"/>
</dbReference>
<dbReference type="PANTHER" id="PTHR30383:SF5">
    <property type="entry name" value="SGNH HYDROLASE-TYPE ESTERASE DOMAIN-CONTAINING PROTEIN"/>
    <property type="match status" value="1"/>
</dbReference>
<dbReference type="Proteomes" id="UP000622475">
    <property type="component" value="Unassembled WGS sequence"/>
</dbReference>
<dbReference type="AlphaFoldDB" id="A0A929KTZ9"/>
<dbReference type="InterPro" id="IPR013830">
    <property type="entry name" value="SGNH_hydro"/>
</dbReference>
<accession>A0A929KTZ9</accession>
<protein>
    <submittedName>
        <fullName evidence="3">Sialate O-acetylesterase</fullName>
    </submittedName>
</protein>